<dbReference type="GO" id="GO:0005524">
    <property type="term" value="F:ATP binding"/>
    <property type="evidence" value="ECO:0007669"/>
    <property type="project" value="UniProtKB-KW"/>
</dbReference>
<comment type="caution">
    <text evidence="8">The sequence shown here is derived from an EMBL/GenBank/DDBJ whole genome shotgun (WGS) entry which is preliminary data.</text>
</comment>
<evidence type="ECO:0000313" key="8">
    <source>
        <dbReference type="EMBL" id="KAJ3500037.1"/>
    </source>
</evidence>
<keyword evidence="2" id="KW-0436">Ligase</keyword>
<dbReference type="InterPro" id="IPR009346">
    <property type="entry name" value="GRIM-19"/>
</dbReference>
<evidence type="ECO:0000256" key="4">
    <source>
        <dbReference type="ARBA" id="ARBA00022840"/>
    </source>
</evidence>
<keyword evidence="4" id="KW-0067">ATP-binding</keyword>
<comment type="catalytic activity">
    <reaction evidence="5">
        <text>a long-chain fatty acid + ATP + CoA = a long-chain fatty acyl-CoA + AMP + diphosphate</text>
        <dbReference type="Rhea" id="RHEA:15421"/>
        <dbReference type="ChEBI" id="CHEBI:30616"/>
        <dbReference type="ChEBI" id="CHEBI:33019"/>
        <dbReference type="ChEBI" id="CHEBI:57287"/>
        <dbReference type="ChEBI" id="CHEBI:57560"/>
        <dbReference type="ChEBI" id="CHEBI:83139"/>
        <dbReference type="ChEBI" id="CHEBI:456215"/>
        <dbReference type="EC" id="6.2.1.3"/>
    </reaction>
</comment>
<dbReference type="AlphaFoldDB" id="A0A9W8MSK2"/>
<dbReference type="Gene3D" id="3.40.50.12780">
    <property type="entry name" value="N-terminal domain of ligase-like"/>
    <property type="match status" value="1"/>
</dbReference>
<protein>
    <recommendedName>
        <fullName evidence="7">AMP-dependent synthetase/ligase domain-containing protein</fullName>
    </recommendedName>
</protein>
<dbReference type="PROSITE" id="PS00455">
    <property type="entry name" value="AMP_BINDING"/>
    <property type="match status" value="1"/>
</dbReference>
<dbReference type="PANTHER" id="PTHR43272">
    <property type="entry name" value="LONG-CHAIN-FATTY-ACID--COA LIGASE"/>
    <property type="match status" value="1"/>
</dbReference>
<dbReference type="Pfam" id="PF00501">
    <property type="entry name" value="AMP-binding"/>
    <property type="match status" value="1"/>
</dbReference>
<dbReference type="Pfam" id="PF06212">
    <property type="entry name" value="GRIM-19"/>
    <property type="match status" value="1"/>
</dbReference>
<dbReference type="EMBL" id="JANKHO010001681">
    <property type="protein sequence ID" value="KAJ3500037.1"/>
    <property type="molecule type" value="Genomic_DNA"/>
</dbReference>
<dbReference type="OrthoDB" id="1700726at2759"/>
<feature type="transmembrane region" description="Helical" evidence="6">
    <location>
        <begin position="20"/>
        <end position="39"/>
    </location>
</feature>
<keyword evidence="3" id="KW-0547">Nucleotide-binding</keyword>
<accession>A0A9W8MSK2</accession>
<dbReference type="GO" id="GO:0005783">
    <property type="term" value="C:endoplasmic reticulum"/>
    <property type="evidence" value="ECO:0007669"/>
    <property type="project" value="TreeGrafter"/>
</dbReference>
<evidence type="ECO:0000313" key="9">
    <source>
        <dbReference type="Proteomes" id="UP001148786"/>
    </source>
</evidence>
<dbReference type="GO" id="GO:0005811">
    <property type="term" value="C:lipid droplet"/>
    <property type="evidence" value="ECO:0007669"/>
    <property type="project" value="TreeGrafter"/>
</dbReference>
<keyword evidence="6" id="KW-0472">Membrane</keyword>
<dbReference type="InterPro" id="IPR042099">
    <property type="entry name" value="ANL_N_sf"/>
</dbReference>
<dbReference type="Proteomes" id="UP001148786">
    <property type="component" value="Unassembled WGS sequence"/>
</dbReference>
<dbReference type="InterPro" id="IPR000873">
    <property type="entry name" value="AMP-dep_synth/lig_dom"/>
</dbReference>
<evidence type="ECO:0000256" key="5">
    <source>
        <dbReference type="ARBA" id="ARBA00036813"/>
    </source>
</evidence>
<organism evidence="8 9">
    <name type="scientific">Agrocybe chaxingu</name>
    <dbReference type="NCBI Taxonomy" id="84603"/>
    <lineage>
        <taxon>Eukaryota</taxon>
        <taxon>Fungi</taxon>
        <taxon>Dikarya</taxon>
        <taxon>Basidiomycota</taxon>
        <taxon>Agaricomycotina</taxon>
        <taxon>Agaricomycetes</taxon>
        <taxon>Agaricomycetidae</taxon>
        <taxon>Agaricales</taxon>
        <taxon>Agaricineae</taxon>
        <taxon>Strophariaceae</taxon>
        <taxon>Agrocybe</taxon>
    </lineage>
</organism>
<sequence length="555" mass="60881">MPPAGGFEAVKYKRNLPLRGPGAYVILGGVTAICGYGFYRLGKGNLERRELEREKVWSRIHLVPVLMAERDRDNYRREQASIGREREIMKDVAGWEQRCPRSTLSKPGYYGEGSVEVAPPAAPGEGPIRRCTLSKNGLVTQPFEGIDTVYDVVAYAARTHGSRNALGWRDVVNVVEEEKEVTKVVEGKEVVEKKKWKFFELSDYKYISFIEMKEAVSEIARALINLGVTKEDVFNVYAQTSPNWQLMAHACASISITIATAYDTLGEDGLTHSLNEPDCVGLFTNAELLPTLHRVLAHTPTVKYVVFDGEPTQALVDDLHSVRESIQVFSIDKLRQIGRTLPKDPLEARLPKKEDTALIMYTSGSTGAPKGVLISHANLVASVGSVYTLLGHHLTYEDSYLAYLPLAHVLEYIVEMIMLFVGMPSGYGRVKTLTDASVRNCKGDISAFRPSIMVGVPAVWETIRKGILAKVHAGGAVKQSVFNGAMTLKKKNVPVLGQLADNVVLAGVRAATGGRLRIALSGGAAISRETQEFLTTALVTVLQGRFFASSCFEGF</sequence>
<gene>
    <name evidence="8" type="ORF">NLJ89_g9968</name>
</gene>
<proteinExistence type="inferred from homology"/>
<reference evidence="8" key="1">
    <citation type="submission" date="2022-07" db="EMBL/GenBank/DDBJ databases">
        <title>Genome Sequence of Agrocybe chaxingu.</title>
        <authorList>
            <person name="Buettner E."/>
        </authorList>
    </citation>
    <scope>NUCLEOTIDE SEQUENCE</scope>
    <source>
        <strain evidence="8">MP-N11</strain>
    </source>
</reference>
<dbReference type="GO" id="GO:0005886">
    <property type="term" value="C:plasma membrane"/>
    <property type="evidence" value="ECO:0007669"/>
    <property type="project" value="TreeGrafter"/>
</dbReference>
<keyword evidence="6" id="KW-0812">Transmembrane</keyword>
<dbReference type="GO" id="GO:0004467">
    <property type="term" value="F:long-chain fatty acid-CoA ligase activity"/>
    <property type="evidence" value="ECO:0007669"/>
    <property type="project" value="UniProtKB-EC"/>
</dbReference>
<evidence type="ECO:0000256" key="6">
    <source>
        <dbReference type="SAM" id="Phobius"/>
    </source>
</evidence>
<evidence type="ECO:0000259" key="7">
    <source>
        <dbReference type="Pfam" id="PF00501"/>
    </source>
</evidence>
<evidence type="ECO:0000256" key="1">
    <source>
        <dbReference type="ARBA" id="ARBA00006432"/>
    </source>
</evidence>
<comment type="similarity">
    <text evidence="1">Belongs to the ATP-dependent AMP-binding enzyme family.</text>
</comment>
<dbReference type="InterPro" id="IPR020845">
    <property type="entry name" value="AMP-binding_CS"/>
</dbReference>
<evidence type="ECO:0000256" key="2">
    <source>
        <dbReference type="ARBA" id="ARBA00022598"/>
    </source>
</evidence>
<keyword evidence="9" id="KW-1185">Reference proteome</keyword>
<feature type="domain" description="AMP-dependent synthetase/ligase" evidence="7">
    <location>
        <begin position="202"/>
        <end position="541"/>
    </location>
</feature>
<name>A0A9W8MSK2_9AGAR</name>
<dbReference type="GO" id="GO:0035336">
    <property type="term" value="P:long-chain fatty-acyl-CoA metabolic process"/>
    <property type="evidence" value="ECO:0007669"/>
    <property type="project" value="TreeGrafter"/>
</dbReference>
<dbReference type="SUPFAM" id="SSF56801">
    <property type="entry name" value="Acetyl-CoA synthetase-like"/>
    <property type="match status" value="1"/>
</dbReference>
<evidence type="ECO:0000256" key="3">
    <source>
        <dbReference type="ARBA" id="ARBA00022741"/>
    </source>
</evidence>
<dbReference type="PANTHER" id="PTHR43272:SF83">
    <property type="entry name" value="ACYL-COA SYNTHETASE LONG-CHAIN, ISOFORM J"/>
    <property type="match status" value="1"/>
</dbReference>
<keyword evidence="6" id="KW-1133">Transmembrane helix</keyword>